<protein>
    <submittedName>
        <fullName evidence="1">Uncharacterized protein</fullName>
    </submittedName>
</protein>
<dbReference type="PANTHER" id="PTHR36063">
    <property type="entry name" value="ARABIDOPSIS THALIANA GENOMIC DNA, CHROMOSOME 5, P1 CLONE:MOK16"/>
    <property type="match status" value="1"/>
</dbReference>
<dbReference type="EMBL" id="BAABME010012298">
    <property type="protein sequence ID" value="GAA0184956.1"/>
    <property type="molecule type" value="Genomic_DNA"/>
</dbReference>
<sequence length="82" mass="9555">MADRLGYMHNRVEVAPEAFIYRHKRSFVPRRKRSLKPQKLETIIEEGPEQTVNSASFKIAMCVFPVFLYYISYTLANRSSVA</sequence>
<dbReference type="Proteomes" id="UP001454036">
    <property type="component" value="Unassembled WGS sequence"/>
</dbReference>
<accession>A0AAV3RTB7</accession>
<evidence type="ECO:0000313" key="2">
    <source>
        <dbReference type="Proteomes" id="UP001454036"/>
    </source>
</evidence>
<evidence type="ECO:0000313" key="1">
    <source>
        <dbReference type="EMBL" id="GAA0184956.1"/>
    </source>
</evidence>
<dbReference type="AlphaFoldDB" id="A0AAV3RTB7"/>
<name>A0AAV3RTB7_LITER</name>
<gene>
    <name evidence="1" type="ORF">LIER_32244</name>
</gene>
<proteinExistence type="predicted"/>
<reference evidence="1 2" key="1">
    <citation type="submission" date="2024-01" db="EMBL/GenBank/DDBJ databases">
        <title>The complete chloroplast genome sequence of Lithospermum erythrorhizon: insights into the phylogenetic relationship among Boraginaceae species and the maternal lineages of purple gromwells.</title>
        <authorList>
            <person name="Okada T."/>
            <person name="Watanabe K."/>
        </authorList>
    </citation>
    <scope>NUCLEOTIDE SEQUENCE [LARGE SCALE GENOMIC DNA]</scope>
</reference>
<dbReference type="PANTHER" id="PTHR36063:SF1">
    <property type="entry name" value="ARABIDOPSIS THALIANA GENOMIC DNA, CHROMOSOME 5, P1 CLONE:MOK16"/>
    <property type="match status" value="1"/>
</dbReference>
<organism evidence="1 2">
    <name type="scientific">Lithospermum erythrorhizon</name>
    <name type="common">Purple gromwell</name>
    <name type="synonym">Lithospermum officinale var. erythrorhizon</name>
    <dbReference type="NCBI Taxonomy" id="34254"/>
    <lineage>
        <taxon>Eukaryota</taxon>
        <taxon>Viridiplantae</taxon>
        <taxon>Streptophyta</taxon>
        <taxon>Embryophyta</taxon>
        <taxon>Tracheophyta</taxon>
        <taxon>Spermatophyta</taxon>
        <taxon>Magnoliopsida</taxon>
        <taxon>eudicotyledons</taxon>
        <taxon>Gunneridae</taxon>
        <taxon>Pentapetalae</taxon>
        <taxon>asterids</taxon>
        <taxon>lamiids</taxon>
        <taxon>Boraginales</taxon>
        <taxon>Boraginaceae</taxon>
        <taxon>Boraginoideae</taxon>
        <taxon>Lithospermeae</taxon>
        <taxon>Lithospermum</taxon>
    </lineage>
</organism>
<comment type="caution">
    <text evidence="1">The sequence shown here is derived from an EMBL/GenBank/DDBJ whole genome shotgun (WGS) entry which is preliminary data.</text>
</comment>
<keyword evidence="2" id="KW-1185">Reference proteome</keyword>